<dbReference type="EMBL" id="JH597954">
    <property type="status" value="NOT_ANNOTATED_CDS"/>
    <property type="molecule type" value="Genomic_DNA"/>
</dbReference>
<reference evidence="3" key="1">
    <citation type="journal article" date="2010" name="Science">
        <title>Signatures of adaptation to obligate biotrophy in the Hyaloperonospora arabidopsidis genome.</title>
        <authorList>
            <person name="Baxter L."/>
            <person name="Tripathy S."/>
            <person name="Ishaque N."/>
            <person name="Boot N."/>
            <person name="Cabral A."/>
            <person name="Kemen E."/>
            <person name="Thines M."/>
            <person name="Ah-Fong A."/>
            <person name="Anderson R."/>
            <person name="Badejoko W."/>
            <person name="Bittner-Eddy P."/>
            <person name="Boore J.L."/>
            <person name="Chibucos M.C."/>
            <person name="Coates M."/>
            <person name="Dehal P."/>
            <person name="Delehaunty K."/>
            <person name="Dong S."/>
            <person name="Downton P."/>
            <person name="Dumas B."/>
            <person name="Fabro G."/>
            <person name="Fronick C."/>
            <person name="Fuerstenberg S.I."/>
            <person name="Fulton L."/>
            <person name="Gaulin E."/>
            <person name="Govers F."/>
            <person name="Hughes L."/>
            <person name="Humphray S."/>
            <person name="Jiang R.H."/>
            <person name="Judelson H."/>
            <person name="Kamoun S."/>
            <person name="Kyung K."/>
            <person name="Meijer H."/>
            <person name="Minx P."/>
            <person name="Morris P."/>
            <person name="Nelson J."/>
            <person name="Phuntumart V."/>
            <person name="Qutob D."/>
            <person name="Rehmany A."/>
            <person name="Rougon-Cardoso A."/>
            <person name="Ryden P."/>
            <person name="Torto-Alalibo T."/>
            <person name="Studholme D."/>
            <person name="Wang Y."/>
            <person name="Win J."/>
            <person name="Wood J."/>
            <person name="Clifton S.W."/>
            <person name="Rogers J."/>
            <person name="Van den Ackerveken G."/>
            <person name="Jones J.D."/>
            <person name="McDowell J.M."/>
            <person name="Beynon J."/>
            <person name="Tyler B.M."/>
        </authorList>
    </citation>
    <scope>NUCLEOTIDE SEQUENCE [LARGE SCALE GENOMIC DNA]</scope>
    <source>
        <strain evidence="3">Emoy2</strain>
    </source>
</reference>
<dbReference type="AlphaFoldDB" id="M4BUX4"/>
<dbReference type="InParanoid" id="M4BUX4"/>
<name>M4BUX4_HYAAE</name>
<dbReference type="Proteomes" id="UP000011713">
    <property type="component" value="Unassembled WGS sequence"/>
</dbReference>
<dbReference type="VEuPathDB" id="FungiDB:HpaG810314"/>
<feature type="compositionally biased region" description="Basic residues" evidence="1">
    <location>
        <begin position="22"/>
        <end position="35"/>
    </location>
</feature>
<feature type="compositionally biased region" description="Polar residues" evidence="1">
    <location>
        <begin position="1"/>
        <end position="15"/>
    </location>
</feature>
<dbReference type="HOGENOM" id="CLU_2799401_0_0_1"/>
<evidence type="ECO:0000313" key="3">
    <source>
        <dbReference type="Proteomes" id="UP000011713"/>
    </source>
</evidence>
<keyword evidence="3" id="KW-1185">Reference proteome</keyword>
<organism evidence="2 3">
    <name type="scientific">Hyaloperonospora arabidopsidis (strain Emoy2)</name>
    <name type="common">Downy mildew agent</name>
    <name type="synonym">Peronospora arabidopsidis</name>
    <dbReference type="NCBI Taxonomy" id="559515"/>
    <lineage>
        <taxon>Eukaryota</taxon>
        <taxon>Sar</taxon>
        <taxon>Stramenopiles</taxon>
        <taxon>Oomycota</taxon>
        <taxon>Peronosporomycetes</taxon>
        <taxon>Peronosporales</taxon>
        <taxon>Peronosporaceae</taxon>
        <taxon>Hyaloperonospora</taxon>
    </lineage>
</organism>
<accession>M4BUX4</accession>
<sequence>MDGNGRSQEAASDTGATVAKGERRRRAGRGRRRRESGRAARMLLEGRLWYGRWECGQRGERRNADVRR</sequence>
<dbReference type="EnsemblProtists" id="HpaT810314">
    <property type="protein sequence ID" value="HpaP810314"/>
    <property type="gene ID" value="HpaG810314"/>
</dbReference>
<reference evidence="2" key="2">
    <citation type="submission" date="2015-06" db="UniProtKB">
        <authorList>
            <consortium name="EnsemblProtists"/>
        </authorList>
    </citation>
    <scope>IDENTIFICATION</scope>
    <source>
        <strain evidence="2">Emoy2</strain>
    </source>
</reference>
<evidence type="ECO:0000256" key="1">
    <source>
        <dbReference type="SAM" id="MobiDB-lite"/>
    </source>
</evidence>
<protein>
    <submittedName>
        <fullName evidence="2">Uncharacterized protein</fullName>
    </submittedName>
</protein>
<evidence type="ECO:0000313" key="2">
    <source>
        <dbReference type="EnsemblProtists" id="HpaP810314"/>
    </source>
</evidence>
<feature type="region of interest" description="Disordered" evidence="1">
    <location>
        <begin position="1"/>
        <end position="37"/>
    </location>
</feature>
<proteinExistence type="predicted"/>